<comment type="caution">
    <text evidence="10">The sequence shown here is derived from an EMBL/GenBank/DDBJ whole genome shotgun (WGS) entry which is preliminary data.</text>
</comment>
<keyword evidence="7 9" id="KW-0472">Membrane</keyword>
<keyword evidence="3" id="KW-1003">Cell membrane</keyword>
<feature type="transmembrane region" description="Helical" evidence="9">
    <location>
        <begin position="230"/>
        <end position="256"/>
    </location>
</feature>
<feature type="transmembrane region" description="Helical" evidence="9">
    <location>
        <begin position="277"/>
        <end position="298"/>
    </location>
</feature>
<gene>
    <name evidence="10" type="ORF">AVO45_01615</name>
</gene>
<keyword evidence="5" id="KW-0029">Amino-acid transport</keyword>
<sequence>MTNLAQLFFDAASLGGLYAMAALGIALIFGVMNLVNFAHGEYIAFCVFALIVPSTDAVAVMLLGRAPALLLVPLVLSLGAAIAIASEYAVFRHLRRADPVAMMISSFALGFVIRNALLAIYGGRPKAISLWPELNTPVAIVGADVPLLQLIVILTTLLVVAGLAGLLKKTRLGLEMRAAAENFTMARLLGVKANVVITGAFALSGALAAAVALIMATQTGVADVRMGGQIMLVAFIATVIGGLGSLPGAVAAGFLIGAASVLLQAFLPLDARPFRDAFLYSLVIVCLLVRPQGLFVPASAKPRV</sequence>
<feature type="transmembrane region" description="Helical" evidence="9">
    <location>
        <begin position="12"/>
        <end position="35"/>
    </location>
</feature>
<keyword evidence="4 9" id="KW-0812">Transmembrane</keyword>
<dbReference type="PANTHER" id="PTHR11795:SF445">
    <property type="entry name" value="AMINO ACID ABC TRANSPORTER PERMEASE PROTEIN"/>
    <property type="match status" value="1"/>
</dbReference>
<evidence type="ECO:0000256" key="5">
    <source>
        <dbReference type="ARBA" id="ARBA00022970"/>
    </source>
</evidence>
<comment type="subcellular location">
    <subcellularLocation>
        <location evidence="1">Cell membrane</location>
        <topology evidence="1">Multi-pass membrane protein</topology>
    </subcellularLocation>
</comment>
<evidence type="ECO:0000256" key="1">
    <source>
        <dbReference type="ARBA" id="ARBA00004651"/>
    </source>
</evidence>
<organism evidence="10 11">
    <name type="scientific">Ruegeria marisrubri</name>
    <dbReference type="NCBI Taxonomy" id="1685379"/>
    <lineage>
        <taxon>Bacteria</taxon>
        <taxon>Pseudomonadati</taxon>
        <taxon>Pseudomonadota</taxon>
        <taxon>Alphaproteobacteria</taxon>
        <taxon>Rhodobacterales</taxon>
        <taxon>Roseobacteraceae</taxon>
        <taxon>Ruegeria</taxon>
    </lineage>
</organism>
<dbReference type="InterPro" id="IPR052157">
    <property type="entry name" value="BCAA_transport_permease"/>
</dbReference>
<feature type="transmembrane region" description="Helical" evidence="9">
    <location>
        <begin position="195"/>
        <end position="218"/>
    </location>
</feature>
<feature type="transmembrane region" description="Helical" evidence="9">
    <location>
        <begin position="69"/>
        <end position="91"/>
    </location>
</feature>
<evidence type="ECO:0000256" key="6">
    <source>
        <dbReference type="ARBA" id="ARBA00022989"/>
    </source>
</evidence>
<proteinExistence type="inferred from homology"/>
<dbReference type="GO" id="GO:0006865">
    <property type="term" value="P:amino acid transport"/>
    <property type="evidence" value="ECO:0007669"/>
    <property type="project" value="UniProtKB-KW"/>
</dbReference>
<keyword evidence="2" id="KW-0813">Transport</keyword>
<name>A0A124F5M8_9RHOB</name>
<evidence type="ECO:0000256" key="3">
    <source>
        <dbReference type="ARBA" id="ARBA00022475"/>
    </source>
</evidence>
<evidence type="ECO:0000256" key="2">
    <source>
        <dbReference type="ARBA" id="ARBA00022448"/>
    </source>
</evidence>
<dbReference type="Proteomes" id="UP000053791">
    <property type="component" value="Unassembled WGS sequence"/>
</dbReference>
<evidence type="ECO:0000256" key="8">
    <source>
        <dbReference type="ARBA" id="ARBA00037998"/>
    </source>
</evidence>
<feature type="transmembrane region" description="Helical" evidence="9">
    <location>
        <begin position="147"/>
        <end position="167"/>
    </location>
</feature>
<feature type="transmembrane region" description="Helical" evidence="9">
    <location>
        <begin position="42"/>
        <end position="63"/>
    </location>
</feature>
<dbReference type="GO" id="GO:0022857">
    <property type="term" value="F:transmembrane transporter activity"/>
    <property type="evidence" value="ECO:0007669"/>
    <property type="project" value="InterPro"/>
</dbReference>
<dbReference type="Pfam" id="PF02653">
    <property type="entry name" value="BPD_transp_2"/>
    <property type="match status" value="1"/>
</dbReference>
<reference evidence="10 11" key="1">
    <citation type="submission" date="2015-12" db="EMBL/GenBank/DDBJ databases">
        <authorList>
            <person name="Shamseldin A."/>
            <person name="Moawad H."/>
            <person name="Abd El-Rahim W.M."/>
            <person name="Sadowsky M.J."/>
        </authorList>
    </citation>
    <scope>NUCLEOTIDE SEQUENCE [LARGE SCALE GENOMIC DNA]</scope>
    <source>
        <strain evidence="10 11">ZGT118</strain>
    </source>
</reference>
<dbReference type="AlphaFoldDB" id="A0A124F5M8"/>
<dbReference type="RefSeq" id="WP_068343829.1">
    <property type="nucleotide sequence ID" value="NZ_LQBQ01000001.1"/>
</dbReference>
<evidence type="ECO:0000256" key="9">
    <source>
        <dbReference type="SAM" id="Phobius"/>
    </source>
</evidence>
<evidence type="ECO:0000256" key="4">
    <source>
        <dbReference type="ARBA" id="ARBA00022692"/>
    </source>
</evidence>
<dbReference type="CDD" id="cd06582">
    <property type="entry name" value="TM_PBP1_LivH_like"/>
    <property type="match status" value="1"/>
</dbReference>
<dbReference type="STRING" id="1685379.AVO45_01615"/>
<evidence type="ECO:0000313" key="11">
    <source>
        <dbReference type="Proteomes" id="UP000053791"/>
    </source>
</evidence>
<protein>
    <submittedName>
        <fullName evidence="10">Branched-chain amino acid ABC transporter permease</fullName>
    </submittedName>
</protein>
<keyword evidence="11" id="KW-1185">Reference proteome</keyword>
<evidence type="ECO:0000256" key="7">
    <source>
        <dbReference type="ARBA" id="ARBA00023136"/>
    </source>
</evidence>
<dbReference type="OrthoDB" id="9810089at2"/>
<dbReference type="InterPro" id="IPR001851">
    <property type="entry name" value="ABC_transp_permease"/>
</dbReference>
<dbReference type="PANTHER" id="PTHR11795">
    <property type="entry name" value="BRANCHED-CHAIN AMINO ACID TRANSPORT SYSTEM PERMEASE PROTEIN LIVH"/>
    <property type="match status" value="1"/>
</dbReference>
<feature type="transmembrane region" description="Helical" evidence="9">
    <location>
        <begin position="100"/>
        <end position="121"/>
    </location>
</feature>
<comment type="similarity">
    <text evidence="8">Belongs to the binding-protein-dependent transport system permease family. LivHM subfamily.</text>
</comment>
<dbReference type="EMBL" id="LQBQ01000001">
    <property type="protein sequence ID" value="KUJ85711.1"/>
    <property type="molecule type" value="Genomic_DNA"/>
</dbReference>
<evidence type="ECO:0000313" key="10">
    <source>
        <dbReference type="EMBL" id="KUJ85711.1"/>
    </source>
</evidence>
<accession>A0A124F5M8</accession>
<dbReference type="GO" id="GO:0005886">
    <property type="term" value="C:plasma membrane"/>
    <property type="evidence" value="ECO:0007669"/>
    <property type="project" value="UniProtKB-SubCell"/>
</dbReference>
<keyword evidence="6 9" id="KW-1133">Transmembrane helix</keyword>